<dbReference type="EMBL" id="JAYWIO010000006">
    <property type="protein sequence ID" value="KAK7256271.1"/>
    <property type="molecule type" value="Genomic_DNA"/>
</dbReference>
<evidence type="ECO:0000256" key="1">
    <source>
        <dbReference type="ARBA" id="ARBA00006405"/>
    </source>
</evidence>
<dbReference type="PANTHER" id="PTHR13266">
    <property type="entry name" value="PROTEASOME INHIBITOR"/>
    <property type="match status" value="1"/>
</dbReference>
<dbReference type="PANTHER" id="PTHR13266:SF1">
    <property type="entry name" value="PROTEASOME INHIBITOR PI31 SUBUNIT"/>
    <property type="match status" value="1"/>
</dbReference>
<gene>
    <name evidence="2" type="ORF">RIF29_29712</name>
</gene>
<keyword evidence="3" id="KW-1185">Reference proteome</keyword>
<evidence type="ECO:0000313" key="3">
    <source>
        <dbReference type="Proteomes" id="UP001372338"/>
    </source>
</evidence>
<dbReference type="Gene3D" id="3.40.1000.30">
    <property type="match status" value="1"/>
</dbReference>
<organism evidence="2 3">
    <name type="scientific">Crotalaria pallida</name>
    <name type="common">Smooth rattlebox</name>
    <name type="synonym">Crotalaria striata</name>
    <dbReference type="NCBI Taxonomy" id="3830"/>
    <lineage>
        <taxon>Eukaryota</taxon>
        <taxon>Viridiplantae</taxon>
        <taxon>Streptophyta</taxon>
        <taxon>Embryophyta</taxon>
        <taxon>Tracheophyta</taxon>
        <taxon>Spermatophyta</taxon>
        <taxon>Magnoliopsida</taxon>
        <taxon>eudicotyledons</taxon>
        <taxon>Gunneridae</taxon>
        <taxon>Pentapetalae</taxon>
        <taxon>rosids</taxon>
        <taxon>fabids</taxon>
        <taxon>Fabales</taxon>
        <taxon>Fabaceae</taxon>
        <taxon>Papilionoideae</taxon>
        <taxon>50 kb inversion clade</taxon>
        <taxon>genistoids sensu lato</taxon>
        <taxon>core genistoids</taxon>
        <taxon>Crotalarieae</taxon>
        <taxon>Crotalaria</taxon>
    </lineage>
</organism>
<dbReference type="GO" id="GO:0070628">
    <property type="term" value="F:proteasome binding"/>
    <property type="evidence" value="ECO:0007669"/>
    <property type="project" value="InterPro"/>
</dbReference>
<sequence>MATEKTVMVVIRAGRPTFRNQYDKIAFAVHASFLAFDYILTATGPEALDDTAFYNSSNGGVTLFPIITLANQNWPNSLFDDGFVPHNHPSQSKLAKFPL</sequence>
<dbReference type="InterPro" id="IPR045128">
    <property type="entry name" value="PI31-like"/>
</dbReference>
<dbReference type="Proteomes" id="UP001372338">
    <property type="component" value="Unassembled WGS sequence"/>
</dbReference>
<comment type="similarity">
    <text evidence="1">Belongs to the proteasome inhibitor PI31 family.</text>
</comment>
<protein>
    <submittedName>
        <fullName evidence="2">Uncharacterized protein</fullName>
    </submittedName>
</protein>
<dbReference type="GO" id="GO:0043161">
    <property type="term" value="P:proteasome-mediated ubiquitin-dependent protein catabolic process"/>
    <property type="evidence" value="ECO:0007669"/>
    <property type="project" value="InterPro"/>
</dbReference>
<dbReference type="AlphaFoldDB" id="A0AAN9I0M9"/>
<accession>A0AAN9I0M9</accession>
<name>A0AAN9I0M9_CROPI</name>
<proteinExistence type="inferred from homology"/>
<comment type="caution">
    <text evidence="2">The sequence shown here is derived from an EMBL/GenBank/DDBJ whole genome shotgun (WGS) entry which is preliminary data.</text>
</comment>
<dbReference type="GO" id="GO:0004866">
    <property type="term" value="F:endopeptidase inhibitor activity"/>
    <property type="evidence" value="ECO:0007669"/>
    <property type="project" value="InterPro"/>
</dbReference>
<evidence type="ECO:0000313" key="2">
    <source>
        <dbReference type="EMBL" id="KAK7256271.1"/>
    </source>
</evidence>
<reference evidence="2 3" key="1">
    <citation type="submission" date="2024-01" db="EMBL/GenBank/DDBJ databases">
        <title>The genomes of 5 underutilized Papilionoideae crops provide insights into root nodulation and disease resistanc.</title>
        <authorList>
            <person name="Yuan L."/>
        </authorList>
    </citation>
    <scope>NUCLEOTIDE SEQUENCE [LARGE SCALE GENOMIC DNA]</scope>
    <source>
        <strain evidence="2">ZHUSHIDOU_FW_LH</strain>
        <tissue evidence="2">Leaf</tissue>
    </source>
</reference>